<dbReference type="PROSITE" id="PS50102">
    <property type="entry name" value="RRM"/>
    <property type="match status" value="2"/>
</dbReference>
<keyword evidence="10" id="KW-1185">Reference proteome</keyword>
<feature type="region of interest" description="Disordered" evidence="7">
    <location>
        <begin position="384"/>
        <end position="421"/>
    </location>
</feature>
<accession>A0ABR2X5S7</accession>
<keyword evidence="5" id="KW-0539">Nucleus</keyword>
<gene>
    <name evidence="9" type="ORF">SCAR479_02382</name>
</gene>
<dbReference type="InterPro" id="IPR034159">
    <property type="entry name" value="SF3B4_RRM2"/>
</dbReference>
<evidence type="ECO:0000256" key="5">
    <source>
        <dbReference type="ARBA" id="ARBA00023242"/>
    </source>
</evidence>
<reference evidence="9 10" key="1">
    <citation type="submission" date="2024-02" db="EMBL/GenBank/DDBJ databases">
        <title>First draft genome assembly of two strains of Seiridium cardinale.</title>
        <authorList>
            <person name="Emiliani G."/>
            <person name="Scali E."/>
        </authorList>
    </citation>
    <scope>NUCLEOTIDE SEQUENCE [LARGE SCALE GENOMIC DNA]</scope>
    <source>
        <strain evidence="9 10">BM-138-000479</strain>
    </source>
</reference>
<comment type="similarity">
    <text evidence="2">Belongs to the SF3B4 family.</text>
</comment>
<comment type="subcellular location">
    <subcellularLocation>
        <location evidence="1">Nucleus</location>
    </subcellularLocation>
</comment>
<feature type="domain" description="RRM" evidence="8">
    <location>
        <begin position="13"/>
        <end position="91"/>
    </location>
</feature>
<sequence length="450" mass="48976">MSGQKHWEQDKEATVYVGNIDERATDALIWELMVQAGPVVNVHLPKDRVTQSHQGFGFVEFNGEVDADYAAKIMNGIRLYGKPLRVNKASADKQKPLEIGAELFIGNLDPMVDEKILYDTFSRFGTLTVPPKVARDDNGLSKGYGFVSYSTFEASDDAINNMNGQFLMNKDVTVQYAYKKDGKGERHGDEAERMLAAQAKKHNVTIETQPMPPAYHQQPGQATPTPAAAPPMMATGGFDPSMNTAIPPPRPNAFAPPAGVRPSPVPFGVNGGPVPPMGARANNLPPPPTGLPARPPPAQQGGYGSPADFHPGGFRGPIPPPGFVPPGSEWNPCWECLRKVLGQFNRSAQWLSEASSKIDQRVRQQPRRKDCATLVTPVNDAKLRDPMRVEPSHQTAGGSQGGASIDQNTTRPIREPDSEELGQQGCCRIMRLFAEKLECEPMQRSGKLLP</sequence>
<evidence type="ECO:0000256" key="4">
    <source>
        <dbReference type="ARBA" id="ARBA00022884"/>
    </source>
</evidence>
<dbReference type="SMART" id="SM00360">
    <property type="entry name" value="RRM"/>
    <property type="match status" value="2"/>
</dbReference>
<dbReference type="Pfam" id="PF00076">
    <property type="entry name" value="RRM_1"/>
    <property type="match status" value="2"/>
</dbReference>
<evidence type="ECO:0000256" key="1">
    <source>
        <dbReference type="ARBA" id="ARBA00004123"/>
    </source>
</evidence>
<dbReference type="EMBL" id="JARVKM010000251">
    <property type="protein sequence ID" value="KAK9769138.1"/>
    <property type="molecule type" value="Genomic_DNA"/>
</dbReference>
<evidence type="ECO:0000313" key="9">
    <source>
        <dbReference type="EMBL" id="KAK9769138.1"/>
    </source>
</evidence>
<dbReference type="Gene3D" id="3.30.70.330">
    <property type="match status" value="2"/>
</dbReference>
<dbReference type="PANTHER" id="PTHR48030">
    <property type="entry name" value="SPLICING FACTOR 3B SUBUNIT 4"/>
    <property type="match status" value="1"/>
</dbReference>
<evidence type="ECO:0000259" key="8">
    <source>
        <dbReference type="PROSITE" id="PS50102"/>
    </source>
</evidence>
<dbReference type="Proteomes" id="UP001465668">
    <property type="component" value="Unassembled WGS sequence"/>
</dbReference>
<dbReference type="InterPro" id="IPR035979">
    <property type="entry name" value="RBD_domain_sf"/>
</dbReference>
<evidence type="ECO:0000313" key="10">
    <source>
        <dbReference type="Proteomes" id="UP001465668"/>
    </source>
</evidence>
<dbReference type="CDD" id="cd12335">
    <property type="entry name" value="RRM2_SF3B4"/>
    <property type="match status" value="1"/>
</dbReference>
<proteinExistence type="inferred from homology"/>
<protein>
    <recommendedName>
        <fullName evidence="8">RRM domain-containing protein</fullName>
    </recommendedName>
</protein>
<dbReference type="InterPro" id="IPR034158">
    <property type="entry name" value="SF3B4_RRM1"/>
</dbReference>
<keyword evidence="4 6" id="KW-0694">RNA-binding</keyword>
<organism evidence="9 10">
    <name type="scientific">Seiridium cardinale</name>
    <dbReference type="NCBI Taxonomy" id="138064"/>
    <lineage>
        <taxon>Eukaryota</taxon>
        <taxon>Fungi</taxon>
        <taxon>Dikarya</taxon>
        <taxon>Ascomycota</taxon>
        <taxon>Pezizomycotina</taxon>
        <taxon>Sordariomycetes</taxon>
        <taxon>Xylariomycetidae</taxon>
        <taxon>Amphisphaeriales</taxon>
        <taxon>Sporocadaceae</taxon>
        <taxon>Seiridium</taxon>
    </lineage>
</organism>
<dbReference type="CDD" id="cd12334">
    <property type="entry name" value="RRM1_SF3B4"/>
    <property type="match status" value="1"/>
</dbReference>
<comment type="caution">
    <text evidence="9">The sequence shown here is derived from an EMBL/GenBank/DDBJ whole genome shotgun (WGS) entry which is preliminary data.</text>
</comment>
<evidence type="ECO:0000256" key="6">
    <source>
        <dbReference type="PROSITE-ProRule" id="PRU00176"/>
    </source>
</evidence>
<feature type="domain" description="RRM" evidence="8">
    <location>
        <begin position="101"/>
        <end position="179"/>
    </location>
</feature>
<evidence type="ECO:0000256" key="2">
    <source>
        <dbReference type="ARBA" id="ARBA00008363"/>
    </source>
</evidence>
<evidence type="ECO:0000256" key="7">
    <source>
        <dbReference type="SAM" id="MobiDB-lite"/>
    </source>
</evidence>
<name>A0ABR2X5S7_9PEZI</name>
<dbReference type="PANTHER" id="PTHR48030:SF3">
    <property type="entry name" value="SPLICING FACTOR 3B SUBUNIT 4"/>
    <property type="match status" value="1"/>
</dbReference>
<dbReference type="InterPro" id="IPR052084">
    <property type="entry name" value="SF3B4_spliceosome_assoc"/>
</dbReference>
<evidence type="ECO:0000256" key="3">
    <source>
        <dbReference type="ARBA" id="ARBA00022737"/>
    </source>
</evidence>
<dbReference type="InterPro" id="IPR012677">
    <property type="entry name" value="Nucleotide-bd_a/b_plait_sf"/>
</dbReference>
<dbReference type="InterPro" id="IPR000504">
    <property type="entry name" value="RRM_dom"/>
</dbReference>
<keyword evidence="3" id="KW-0677">Repeat</keyword>
<dbReference type="SUPFAM" id="SSF54928">
    <property type="entry name" value="RNA-binding domain, RBD"/>
    <property type="match status" value="1"/>
</dbReference>